<protein>
    <recommendedName>
        <fullName evidence="8">Probable cytosol aminopeptidase</fullName>
        <ecNumber evidence="8">3.4.11.1</ecNumber>
    </recommendedName>
    <alternativeName>
        <fullName evidence="8">Leucine aminopeptidase</fullName>
        <shortName evidence="8">LAP</shortName>
        <ecNumber evidence="8">3.4.11.10</ecNumber>
    </alternativeName>
    <alternativeName>
        <fullName evidence="8">Leucyl aminopeptidase</fullName>
    </alternativeName>
</protein>
<keyword evidence="6 8" id="KW-0378">Hydrolase</keyword>
<dbReference type="GO" id="GO:0006508">
    <property type="term" value="P:proteolysis"/>
    <property type="evidence" value="ECO:0007669"/>
    <property type="project" value="UniProtKB-KW"/>
</dbReference>
<evidence type="ECO:0000259" key="9">
    <source>
        <dbReference type="Pfam" id="PF00883"/>
    </source>
</evidence>
<comment type="catalytic activity">
    <reaction evidence="2 8">
        <text>Release of an N-terminal amino acid, preferentially leucine, but not glutamic or aspartic acids.</text>
        <dbReference type="EC" id="3.4.11.10"/>
    </reaction>
</comment>
<feature type="binding site" evidence="8">
    <location>
        <position position="266"/>
    </location>
    <ligand>
        <name>Mn(2+)</name>
        <dbReference type="ChEBI" id="CHEBI:29035"/>
        <label>2</label>
    </ligand>
</feature>
<evidence type="ECO:0000256" key="2">
    <source>
        <dbReference type="ARBA" id="ARBA00000967"/>
    </source>
</evidence>
<dbReference type="InterPro" id="IPR023042">
    <property type="entry name" value="Peptidase_M17_leu_NH2_pept"/>
</dbReference>
<comment type="caution">
    <text evidence="11">The sequence shown here is derived from an EMBL/GenBank/DDBJ whole genome shotgun (WGS) entry which is preliminary data.</text>
</comment>
<comment type="catalytic activity">
    <reaction evidence="1 8">
        <text>Release of an N-terminal amino acid, Xaa-|-Yaa-, in which Xaa is preferably Leu, but may be other amino acids including Pro although not Arg or Lys, and Yaa may be Pro. Amino acid amides and methyl esters are also readily hydrolyzed, but rates on arylamides are exceedingly low.</text>
        <dbReference type="EC" id="3.4.11.1"/>
    </reaction>
</comment>
<dbReference type="GO" id="GO:0005737">
    <property type="term" value="C:cytoplasm"/>
    <property type="evidence" value="ECO:0007669"/>
    <property type="project" value="UniProtKB-SubCell"/>
</dbReference>
<evidence type="ECO:0000256" key="3">
    <source>
        <dbReference type="ARBA" id="ARBA00009528"/>
    </source>
</evidence>
<dbReference type="SUPFAM" id="SSF53187">
    <property type="entry name" value="Zn-dependent exopeptidases"/>
    <property type="match status" value="1"/>
</dbReference>
<dbReference type="GO" id="GO:0030145">
    <property type="term" value="F:manganese ion binding"/>
    <property type="evidence" value="ECO:0007669"/>
    <property type="project" value="UniProtKB-UniRule"/>
</dbReference>
<dbReference type="Pfam" id="PF02789">
    <property type="entry name" value="Peptidase_M17_N"/>
    <property type="match status" value="1"/>
</dbReference>
<comment type="cofactor">
    <cofactor evidence="8">
        <name>Mn(2+)</name>
        <dbReference type="ChEBI" id="CHEBI:29035"/>
    </cofactor>
    <text evidence="8">Binds 2 manganese ions per subunit.</text>
</comment>
<keyword evidence="4 8" id="KW-0031">Aminopeptidase</keyword>
<dbReference type="OrthoDB" id="9809354at2"/>
<feature type="binding site" evidence="8">
    <location>
        <position position="266"/>
    </location>
    <ligand>
        <name>Mn(2+)</name>
        <dbReference type="ChEBI" id="CHEBI:29035"/>
        <label>1</label>
    </ligand>
</feature>
<dbReference type="eggNOG" id="COG0260">
    <property type="taxonomic scope" value="Bacteria"/>
</dbReference>
<dbReference type="InterPro" id="IPR011356">
    <property type="entry name" value="Leucine_aapep/pepB"/>
</dbReference>
<dbReference type="PANTHER" id="PTHR11963">
    <property type="entry name" value="LEUCINE AMINOPEPTIDASE-RELATED"/>
    <property type="match status" value="1"/>
</dbReference>
<dbReference type="CDD" id="cd00433">
    <property type="entry name" value="Peptidase_M17"/>
    <property type="match status" value="1"/>
</dbReference>
<evidence type="ECO:0000256" key="4">
    <source>
        <dbReference type="ARBA" id="ARBA00022438"/>
    </source>
</evidence>
<dbReference type="Gene3D" id="3.40.630.10">
    <property type="entry name" value="Zn peptidases"/>
    <property type="match status" value="1"/>
</dbReference>
<dbReference type="NCBIfam" id="NF002074">
    <property type="entry name" value="PRK00913.1-4"/>
    <property type="match status" value="1"/>
</dbReference>
<comment type="similarity">
    <text evidence="3 8">Belongs to the peptidase M17 family.</text>
</comment>
<feature type="binding site" evidence="8">
    <location>
        <position position="343"/>
    </location>
    <ligand>
        <name>Mn(2+)</name>
        <dbReference type="ChEBI" id="CHEBI:29035"/>
        <label>1</label>
    </ligand>
</feature>
<evidence type="ECO:0000313" key="12">
    <source>
        <dbReference type="Proteomes" id="UP000003240"/>
    </source>
</evidence>
<proteinExistence type="inferred from homology"/>
<feature type="binding site" evidence="8">
    <location>
        <position position="284"/>
    </location>
    <ligand>
        <name>Mn(2+)</name>
        <dbReference type="ChEBI" id="CHEBI:29035"/>
        <label>2</label>
    </ligand>
</feature>
<feature type="binding site" evidence="8">
    <location>
        <position position="345"/>
    </location>
    <ligand>
        <name>Mn(2+)</name>
        <dbReference type="ChEBI" id="CHEBI:29035"/>
        <label>1</label>
    </ligand>
</feature>
<dbReference type="PRINTS" id="PR00481">
    <property type="entry name" value="LAMNOPPTDASE"/>
</dbReference>
<evidence type="ECO:0000256" key="8">
    <source>
        <dbReference type="HAMAP-Rule" id="MF_00181"/>
    </source>
</evidence>
<reference evidence="11 12" key="1">
    <citation type="journal article" date="2011" name="EMBO J.">
        <title>Structural diversity of bacterial flagellar motors.</title>
        <authorList>
            <person name="Chen S."/>
            <person name="Beeby M."/>
            <person name="Murphy G.E."/>
            <person name="Leadbetter J.R."/>
            <person name="Hendrixson D.R."/>
            <person name="Briegel A."/>
            <person name="Li Z."/>
            <person name="Shi J."/>
            <person name="Tocheva E.I."/>
            <person name="Muller A."/>
            <person name="Dobro M.J."/>
            <person name="Jensen G.J."/>
        </authorList>
    </citation>
    <scope>NUCLEOTIDE SEQUENCE [LARGE SCALE GENOMIC DNA]</scope>
    <source>
        <strain evidence="11 12">DSM 6540</strain>
    </source>
</reference>
<dbReference type="Proteomes" id="UP000003240">
    <property type="component" value="Unassembled WGS sequence"/>
</dbReference>
<dbReference type="AlphaFoldDB" id="F7NPD8"/>
<dbReference type="NCBIfam" id="NF002073">
    <property type="entry name" value="PRK00913.1-2"/>
    <property type="match status" value="1"/>
</dbReference>
<dbReference type="Gene3D" id="3.40.220.10">
    <property type="entry name" value="Leucine Aminopeptidase, subunit E, domain 1"/>
    <property type="match status" value="1"/>
</dbReference>
<dbReference type="SUPFAM" id="SSF52949">
    <property type="entry name" value="Macro domain-like"/>
    <property type="match status" value="1"/>
</dbReference>
<keyword evidence="5 8" id="KW-0645">Protease</keyword>
<dbReference type="InterPro" id="IPR043472">
    <property type="entry name" value="Macro_dom-like"/>
</dbReference>
<name>F7NPD8_9FIRM</name>
<keyword evidence="8" id="KW-0464">Manganese</keyword>
<evidence type="ECO:0000256" key="7">
    <source>
        <dbReference type="ARBA" id="ARBA00049972"/>
    </source>
</evidence>
<feature type="domain" description="Peptidase M17 leucyl aminopeptidase N-terminal" evidence="10">
    <location>
        <begin position="32"/>
        <end position="142"/>
    </location>
</feature>
<dbReference type="STRING" id="1009370.ALO_19907"/>
<organism evidence="11 12">
    <name type="scientific">Acetonema longum DSM 6540</name>
    <dbReference type="NCBI Taxonomy" id="1009370"/>
    <lineage>
        <taxon>Bacteria</taxon>
        <taxon>Bacillati</taxon>
        <taxon>Bacillota</taxon>
        <taxon>Negativicutes</taxon>
        <taxon>Acetonemataceae</taxon>
        <taxon>Acetonema</taxon>
    </lineage>
</organism>
<dbReference type="EC" id="3.4.11.1" evidence="8"/>
<dbReference type="InterPro" id="IPR000819">
    <property type="entry name" value="Peptidase_M17_C"/>
</dbReference>
<accession>F7NPD8</accession>
<dbReference type="EMBL" id="AFGF01000241">
    <property type="protein sequence ID" value="EGO62100.1"/>
    <property type="molecule type" value="Genomic_DNA"/>
</dbReference>
<dbReference type="InterPro" id="IPR008283">
    <property type="entry name" value="Peptidase_M17_N"/>
</dbReference>
<keyword evidence="8" id="KW-0963">Cytoplasm</keyword>
<evidence type="ECO:0000256" key="5">
    <source>
        <dbReference type="ARBA" id="ARBA00022670"/>
    </source>
</evidence>
<evidence type="ECO:0000313" key="11">
    <source>
        <dbReference type="EMBL" id="EGO62100.1"/>
    </source>
</evidence>
<dbReference type="GO" id="GO:0070006">
    <property type="term" value="F:metalloaminopeptidase activity"/>
    <property type="evidence" value="ECO:0007669"/>
    <property type="project" value="InterPro"/>
</dbReference>
<comment type="function">
    <text evidence="7 8">Presumably involved in the processing and regular turnover of intracellular proteins. Catalyzes the removal of unsubstituted N-terminal amino acids from various peptides.</text>
</comment>
<dbReference type="HAMAP" id="MF_00181">
    <property type="entry name" value="Cytosol_peptidase_M17"/>
    <property type="match status" value="1"/>
</dbReference>
<comment type="subcellular location">
    <subcellularLocation>
        <location evidence="8">Cytoplasm</location>
    </subcellularLocation>
</comment>
<feature type="active site" evidence="8">
    <location>
        <position position="347"/>
    </location>
</feature>
<keyword evidence="12" id="KW-1185">Reference proteome</keyword>
<feature type="domain" description="Cytosol aminopeptidase" evidence="9">
    <location>
        <begin position="179"/>
        <end position="484"/>
    </location>
</feature>
<evidence type="ECO:0000256" key="1">
    <source>
        <dbReference type="ARBA" id="ARBA00000135"/>
    </source>
</evidence>
<feature type="binding site" evidence="8">
    <location>
        <position position="345"/>
    </location>
    <ligand>
        <name>Mn(2+)</name>
        <dbReference type="ChEBI" id="CHEBI:29035"/>
        <label>2</label>
    </ligand>
</feature>
<sequence length="495" mass="53363">MILEVITDAVPGVICDAQLIGIDKDGRASNTVDGTLQAYFDAIRQQNPDCGNYGEITSLYIADHPIQRIVLVGLGSIKDLTQDKIRTLMGSAVRSINRHRAAALLLDVGHYMIPGAQVSDIAQAIVEGALLGTYEFKCYKTDSKPSKFLDKVFLQCESHCQSDVEWGLKQGRIVADSVNFCRDLVNHPSHYLTPSRMVDYAALVEESTGLELTVLDQEAMRQKKMNALLAVAKGSEEPPRLIVFKYKGNPDSQEMLAFVGKGVTFDSGGISLKPSEGMGDMKDDMAGAAAVMAAMKAIGQLKPRVNILAVLPCVENMPSGRALKPGDVVTSMSGKTIEIITTDAEGRLILADAITYAIRAGATRIVDIATLTGACVVALGKSVSGVITNDSDWCKQLLAAAQYSGEKMWELPGFDDYTEQIKSDIADMKNSGGRWAGAITAGKFIEKFVEKRPWVHIDIAGTVTVDKDAGYNVKGATGIGVRTFIRLVLDSSYVN</sequence>
<dbReference type="RefSeq" id="WP_004573529.1">
    <property type="nucleotide sequence ID" value="NZ_AFGF01000241.1"/>
</dbReference>
<evidence type="ECO:0000256" key="6">
    <source>
        <dbReference type="ARBA" id="ARBA00022801"/>
    </source>
</evidence>
<feature type="active site" evidence="8">
    <location>
        <position position="273"/>
    </location>
</feature>
<keyword evidence="8" id="KW-0479">Metal-binding</keyword>
<gene>
    <name evidence="8" type="primary">pepA</name>
    <name evidence="11" type="ORF">ALO_19907</name>
</gene>
<dbReference type="NCBIfam" id="NF002083">
    <property type="entry name" value="PRK00913.3-5"/>
    <property type="match status" value="1"/>
</dbReference>
<dbReference type="PANTHER" id="PTHR11963:SF23">
    <property type="entry name" value="CYTOSOL AMINOPEPTIDASE"/>
    <property type="match status" value="1"/>
</dbReference>
<evidence type="ECO:0000259" key="10">
    <source>
        <dbReference type="Pfam" id="PF02789"/>
    </source>
</evidence>
<dbReference type="EC" id="3.4.11.10" evidence="8"/>
<feature type="binding site" evidence="8">
    <location>
        <position position="261"/>
    </location>
    <ligand>
        <name>Mn(2+)</name>
        <dbReference type="ChEBI" id="CHEBI:29035"/>
        <label>2</label>
    </ligand>
</feature>
<dbReference type="Pfam" id="PF00883">
    <property type="entry name" value="Peptidase_M17"/>
    <property type="match status" value="1"/>
</dbReference>